<dbReference type="SMART" id="SM01134">
    <property type="entry name" value="DeoRC"/>
    <property type="match status" value="1"/>
</dbReference>
<dbReference type="SMART" id="SM00420">
    <property type="entry name" value="HTH_DEOR"/>
    <property type="match status" value="1"/>
</dbReference>
<evidence type="ECO:0000313" key="5">
    <source>
        <dbReference type="EMBL" id="MBM7635164.1"/>
    </source>
</evidence>
<dbReference type="EMBL" id="JAFBEC010000028">
    <property type="protein sequence ID" value="MBM7635164.1"/>
    <property type="molecule type" value="Genomic_DNA"/>
</dbReference>
<evidence type="ECO:0000256" key="3">
    <source>
        <dbReference type="ARBA" id="ARBA00023163"/>
    </source>
</evidence>
<keyword evidence="1" id="KW-0805">Transcription regulation</keyword>
<sequence>MLSIKRKEAILEVIKKQDVVTIQQLIDAVVASESTIRRDLIELEKEEQLTRVHGGASLQKRRHDEPSMIEKTTRNKEEKQGIAMYAAKAVQSGSCIYLDAGSTTYEMIPYLADRDLLVVTNGIQHVQTLMEYGIETYIIGGKVKSQTGALVGTKAVESLRFYRFDYAFLGMNGVALDGYTTPDPEEANVKQTAMDNSAKSFVLADHTKFDQVSFAYVQAVEQAIIITSPHTDKSKVKSLGKLTTIEVSR</sequence>
<dbReference type="InterPro" id="IPR018356">
    <property type="entry name" value="Tscrpt_reg_HTH_DeoR_CS"/>
</dbReference>
<keyword evidence="6" id="KW-1185">Reference proteome</keyword>
<proteinExistence type="predicted"/>
<dbReference type="InterPro" id="IPR036390">
    <property type="entry name" value="WH_DNA-bd_sf"/>
</dbReference>
<dbReference type="InterPro" id="IPR014036">
    <property type="entry name" value="DeoR-like_C"/>
</dbReference>
<dbReference type="PANTHER" id="PTHR30363">
    <property type="entry name" value="HTH-TYPE TRANSCRIPTIONAL REGULATOR SRLR-RELATED"/>
    <property type="match status" value="1"/>
</dbReference>
<evidence type="ECO:0000313" key="6">
    <source>
        <dbReference type="Proteomes" id="UP000741863"/>
    </source>
</evidence>
<evidence type="ECO:0000256" key="2">
    <source>
        <dbReference type="ARBA" id="ARBA00023125"/>
    </source>
</evidence>
<keyword evidence="2" id="KW-0238">DNA-binding</keyword>
<dbReference type="SUPFAM" id="SSF46785">
    <property type="entry name" value="Winged helix' DNA-binding domain"/>
    <property type="match status" value="1"/>
</dbReference>
<feature type="domain" description="HTH deoR-type" evidence="4">
    <location>
        <begin position="3"/>
        <end position="58"/>
    </location>
</feature>
<reference evidence="5 6" key="1">
    <citation type="submission" date="2021-01" db="EMBL/GenBank/DDBJ databases">
        <title>Genomic Encyclopedia of Type Strains, Phase IV (KMG-IV): sequencing the most valuable type-strain genomes for metagenomic binning, comparative biology and taxonomic classification.</title>
        <authorList>
            <person name="Goeker M."/>
        </authorList>
    </citation>
    <scope>NUCLEOTIDE SEQUENCE [LARGE SCALE GENOMIC DNA]</scope>
    <source>
        <strain evidence="5 6">DSM 25540</strain>
    </source>
</reference>
<name>A0ABS2PIA0_9BACL</name>
<dbReference type="Gene3D" id="1.10.10.10">
    <property type="entry name" value="Winged helix-like DNA-binding domain superfamily/Winged helix DNA-binding domain"/>
    <property type="match status" value="1"/>
</dbReference>
<dbReference type="InterPro" id="IPR036388">
    <property type="entry name" value="WH-like_DNA-bd_sf"/>
</dbReference>
<gene>
    <name evidence="5" type="ORF">JOD17_004313</name>
</gene>
<organism evidence="5 6">
    <name type="scientific">Geomicrobium sediminis</name>
    <dbReference type="NCBI Taxonomy" id="1347788"/>
    <lineage>
        <taxon>Bacteria</taxon>
        <taxon>Bacillati</taxon>
        <taxon>Bacillota</taxon>
        <taxon>Bacilli</taxon>
        <taxon>Bacillales</taxon>
        <taxon>Geomicrobium</taxon>
    </lineage>
</organism>
<dbReference type="SUPFAM" id="SSF100950">
    <property type="entry name" value="NagB/RpiA/CoA transferase-like"/>
    <property type="match status" value="1"/>
</dbReference>
<comment type="caution">
    <text evidence="5">The sequence shown here is derived from an EMBL/GenBank/DDBJ whole genome shotgun (WGS) entry which is preliminary data.</text>
</comment>
<dbReference type="Gene3D" id="3.40.50.1360">
    <property type="match status" value="1"/>
</dbReference>
<evidence type="ECO:0000259" key="4">
    <source>
        <dbReference type="PROSITE" id="PS51000"/>
    </source>
</evidence>
<dbReference type="InterPro" id="IPR037171">
    <property type="entry name" value="NagB/RpiA_transferase-like"/>
</dbReference>
<dbReference type="Pfam" id="PF08220">
    <property type="entry name" value="HTH_DeoR"/>
    <property type="match status" value="1"/>
</dbReference>
<evidence type="ECO:0000256" key="1">
    <source>
        <dbReference type="ARBA" id="ARBA00023015"/>
    </source>
</evidence>
<protein>
    <submittedName>
        <fullName evidence="5">DeoR family fructose operon transcriptional repressor</fullName>
    </submittedName>
</protein>
<dbReference type="PROSITE" id="PS00894">
    <property type="entry name" value="HTH_DEOR_1"/>
    <property type="match status" value="1"/>
</dbReference>
<dbReference type="InterPro" id="IPR050313">
    <property type="entry name" value="Carb_Metab_HTH_regulators"/>
</dbReference>
<dbReference type="PRINTS" id="PR00037">
    <property type="entry name" value="HTHLACR"/>
</dbReference>
<accession>A0ABS2PIA0</accession>
<dbReference type="PANTHER" id="PTHR30363:SF56">
    <property type="entry name" value="TRANSCRIPTIONAL REGULATOR, DEOR FAMILY"/>
    <property type="match status" value="1"/>
</dbReference>
<keyword evidence="3" id="KW-0804">Transcription</keyword>
<dbReference type="Proteomes" id="UP000741863">
    <property type="component" value="Unassembled WGS sequence"/>
</dbReference>
<dbReference type="PROSITE" id="PS51000">
    <property type="entry name" value="HTH_DEOR_2"/>
    <property type="match status" value="1"/>
</dbReference>
<dbReference type="RefSeq" id="WP_204699873.1">
    <property type="nucleotide sequence ID" value="NZ_JAFBEC010000028.1"/>
</dbReference>
<dbReference type="Pfam" id="PF00455">
    <property type="entry name" value="DeoRC"/>
    <property type="match status" value="1"/>
</dbReference>
<dbReference type="InterPro" id="IPR001034">
    <property type="entry name" value="DeoR_HTH"/>
</dbReference>